<evidence type="ECO:0000313" key="2">
    <source>
        <dbReference type="EMBL" id="EXJ72786.1"/>
    </source>
</evidence>
<accession>W9X785</accession>
<dbReference type="HOGENOM" id="CLU_930677_0_0_1"/>
<dbReference type="EMBL" id="AMGX01000005">
    <property type="protein sequence ID" value="EXJ72786.1"/>
    <property type="molecule type" value="Genomic_DNA"/>
</dbReference>
<dbReference type="AlphaFoldDB" id="W9X785"/>
<gene>
    <name evidence="2" type="ORF">A1O5_03933</name>
</gene>
<name>W9X785_9EURO</name>
<proteinExistence type="predicted"/>
<comment type="caution">
    <text evidence="2">The sequence shown here is derived from an EMBL/GenBank/DDBJ whole genome shotgun (WGS) entry which is preliminary data.</text>
</comment>
<dbReference type="Proteomes" id="UP000019471">
    <property type="component" value="Unassembled WGS sequence"/>
</dbReference>
<dbReference type="RefSeq" id="XP_007742733.1">
    <property type="nucleotide sequence ID" value="XM_007744543.1"/>
</dbReference>
<reference evidence="2 3" key="1">
    <citation type="submission" date="2013-03" db="EMBL/GenBank/DDBJ databases">
        <title>The Genome Sequence of Cladophialophora psammophila CBS 110553.</title>
        <authorList>
            <consortium name="The Broad Institute Genomics Platform"/>
            <person name="Cuomo C."/>
            <person name="de Hoog S."/>
            <person name="Gorbushina A."/>
            <person name="Walker B."/>
            <person name="Young S.K."/>
            <person name="Zeng Q."/>
            <person name="Gargeya S."/>
            <person name="Fitzgerald M."/>
            <person name="Haas B."/>
            <person name="Abouelleil A."/>
            <person name="Allen A.W."/>
            <person name="Alvarado L."/>
            <person name="Arachchi H.M."/>
            <person name="Berlin A.M."/>
            <person name="Chapman S.B."/>
            <person name="Gainer-Dewar J."/>
            <person name="Goldberg J."/>
            <person name="Griggs A."/>
            <person name="Gujja S."/>
            <person name="Hansen M."/>
            <person name="Howarth C."/>
            <person name="Imamovic A."/>
            <person name="Ireland A."/>
            <person name="Larimer J."/>
            <person name="McCowan C."/>
            <person name="Murphy C."/>
            <person name="Pearson M."/>
            <person name="Poon T.W."/>
            <person name="Priest M."/>
            <person name="Roberts A."/>
            <person name="Saif S."/>
            <person name="Shea T."/>
            <person name="Sisk P."/>
            <person name="Sykes S."/>
            <person name="Wortman J."/>
            <person name="Nusbaum C."/>
            <person name="Birren B."/>
        </authorList>
    </citation>
    <scope>NUCLEOTIDE SEQUENCE [LARGE SCALE GENOMIC DNA]</scope>
    <source>
        <strain evidence="2 3">CBS 110553</strain>
    </source>
</reference>
<organism evidence="2 3">
    <name type="scientific">Cladophialophora psammophila CBS 110553</name>
    <dbReference type="NCBI Taxonomy" id="1182543"/>
    <lineage>
        <taxon>Eukaryota</taxon>
        <taxon>Fungi</taxon>
        <taxon>Dikarya</taxon>
        <taxon>Ascomycota</taxon>
        <taxon>Pezizomycotina</taxon>
        <taxon>Eurotiomycetes</taxon>
        <taxon>Chaetothyriomycetidae</taxon>
        <taxon>Chaetothyriales</taxon>
        <taxon>Herpotrichiellaceae</taxon>
        <taxon>Cladophialophora</taxon>
    </lineage>
</organism>
<evidence type="ECO:0000256" key="1">
    <source>
        <dbReference type="SAM" id="MobiDB-lite"/>
    </source>
</evidence>
<feature type="compositionally biased region" description="Acidic residues" evidence="1">
    <location>
        <begin position="10"/>
        <end position="24"/>
    </location>
</feature>
<keyword evidence="3" id="KW-1185">Reference proteome</keyword>
<protein>
    <submittedName>
        <fullName evidence="2">Uncharacterized protein</fullName>
    </submittedName>
</protein>
<sequence length="299" mass="33658">MDTESHNNVEVDDEEQIATSIDEEPQTIEEEISDNNKLMSHIWDARYWKQGSIIATLRAPFTGPPISTNATISFSKRKPIIVRTVEKYSVALVDHIPLVVVNDRTVLEALTEGARSYCGLQNNESNLIWASYMWPIWKSDAIELAIDSEERLAFAELLTTVCLKACERLQRPEFAILLSTPSLLHHHLCAMGLMLRLNTDKGRLLYIQLRVSRGQYNVSYLVAGELSHVLVTATAPQVKATVSYKLNGDTTHLPIALSAHISEINNFDIYFRYANTVPAGKILRLPQEALVREFEGSNH</sequence>
<evidence type="ECO:0000313" key="3">
    <source>
        <dbReference type="Proteomes" id="UP000019471"/>
    </source>
</evidence>
<feature type="region of interest" description="Disordered" evidence="1">
    <location>
        <begin position="1"/>
        <end position="24"/>
    </location>
</feature>
<dbReference type="GeneID" id="19188660"/>